<dbReference type="InterPro" id="IPR015067">
    <property type="entry name" value="DUF1893_TM1506-like"/>
</dbReference>
<dbReference type="Pfam" id="PF08973">
    <property type="entry name" value="TM1506"/>
    <property type="match status" value="1"/>
</dbReference>
<gene>
    <name evidence="1" type="ORF">COX36_02235</name>
</gene>
<dbReference type="InterPro" id="IPR016193">
    <property type="entry name" value="Cytidine_deaminase-like"/>
</dbReference>
<organism evidence="1 2">
    <name type="scientific">Candidatus Nealsonbacteria bacterium CG23_combo_of_CG06-09_8_20_14_all_38_19</name>
    <dbReference type="NCBI Taxonomy" id="1974721"/>
    <lineage>
        <taxon>Bacteria</taxon>
        <taxon>Candidatus Nealsoniibacteriota</taxon>
    </lineage>
</organism>
<dbReference type="SUPFAM" id="SSF53927">
    <property type="entry name" value="Cytidine deaminase-like"/>
    <property type="match status" value="1"/>
</dbReference>
<evidence type="ECO:0000313" key="1">
    <source>
        <dbReference type="EMBL" id="PIP23636.1"/>
    </source>
</evidence>
<dbReference type="AlphaFoldDB" id="A0A2G9YWJ0"/>
<reference evidence="1 2" key="1">
    <citation type="submission" date="2017-09" db="EMBL/GenBank/DDBJ databases">
        <title>Depth-based differentiation of microbial function through sediment-hosted aquifers and enrichment of novel symbionts in the deep terrestrial subsurface.</title>
        <authorList>
            <person name="Probst A.J."/>
            <person name="Ladd B."/>
            <person name="Jarett J.K."/>
            <person name="Geller-Mcgrath D.E."/>
            <person name="Sieber C.M."/>
            <person name="Emerson J.B."/>
            <person name="Anantharaman K."/>
            <person name="Thomas B.C."/>
            <person name="Malmstrom R."/>
            <person name="Stieglmeier M."/>
            <person name="Klingl A."/>
            <person name="Woyke T."/>
            <person name="Ryan C.M."/>
            <person name="Banfield J.F."/>
        </authorList>
    </citation>
    <scope>NUCLEOTIDE SEQUENCE [LARGE SCALE GENOMIC DNA]</scope>
    <source>
        <strain evidence="1">CG23_combo_of_CG06-09_8_20_14_all_38_19</strain>
    </source>
</reference>
<dbReference type="EMBL" id="PCRP01000035">
    <property type="protein sequence ID" value="PIP23636.1"/>
    <property type="molecule type" value="Genomic_DNA"/>
</dbReference>
<accession>A0A2G9YWJ0</accession>
<dbReference type="Gene3D" id="3.40.140.30">
    <property type="entry name" value="Hypothetical protein TM1506"/>
    <property type="match status" value="1"/>
</dbReference>
<proteinExistence type="predicted"/>
<evidence type="ECO:0000313" key="2">
    <source>
        <dbReference type="Proteomes" id="UP000230273"/>
    </source>
</evidence>
<comment type="caution">
    <text evidence="1">The sequence shown here is derived from an EMBL/GenBank/DDBJ whole genome shotgun (WGS) entry which is preliminary data.</text>
</comment>
<dbReference type="Proteomes" id="UP000230273">
    <property type="component" value="Unassembled WGS sequence"/>
</dbReference>
<dbReference type="InterPro" id="IPR037081">
    <property type="entry name" value="Hyp_TM1506"/>
</dbReference>
<sequence>MTERFSKFLKSKFTLEIWQGDKIIFQSGKDGVKGLVEFIDEYCTKLENLIIFDKIVGRGAALLIVFLKAKEVFTKIISESG</sequence>
<name>A0A2G9YWJ0_9BACT</name>
<evidence type="ECO:0008006" key="3">
    <source>
        <dbReference type="Google" id="ProtNLM"/>
    </source>
</evidence>
<dbReference type="GO" id="GO:0003824">
    <property type="term" value="F:catalytic activity"/>
    <property type="evidence" value="ECO:0007669"/>
    <property type="project" value="InterPro"/>
</dbReference>
<feature type="non-terminal residue" evidence="1">
    <location>
        <position position="81"/>
    </location>
</feature>
<protein>
    <recommendedName>
        <fullName evidence="3">DUF1893 domain-containing protein</fullName>
    </recommendedName>
</protein>